<feature type="compositionally biased region" description="Low complexity" evidence="1">
    <location>
        <begin position="52"/>
        <end position="105"/>
    </location>
</feature>
<protein>
    <submittedName>
        <fullName evidence="2">Uncharacterized protein</fullName>
    </submittedName>
</protein>
<sequence>MSTLTDADRARIAQNRARALQLSAERKAREAAAEETARTQALQRQSMSPSISQLTLSGISPSSSLLLPIRNQSTPTPSNSATPSSSAFSRSQSASSSFSGRPSTSRVNSPSTPSGFLIPKIKVTFELTQGDRMVVKCAPSHSFATAIIKQTSGAVFDKSRNEWSVPMQQARQLERSFKSSKASSLLLNLS</sequence>
<name>A0A2A2J8I5_9BILA</name>
<organism evidence="2 3">
    <name type="scientific">Diploscapter pachys</name>
    <dbReference type="NCBI Taxonomy" id="2018661"/>
    <lineage>
        <taxon>Eukaryota</taxon>
        <taxon>Metazoa</taxon>
        <taxon>Ecdysozoa</taxon>
        <taxon>Nematoda</taxon>
        <taxon>Chromadorea</taxon>
        <taxon>Rhabditida</taxon>
        <taxon>Rhabditina</taxon>
        <taxon>Rhabditomorpha</taxon>
        <taxon>Rhabditoidea</taxon>
        <taxon>Rhabditidae</taxon>
        <taxon>Diploscapter</taxon>
    </lineage>
</organism>
<evidence type="ECO:0000313" key="2">
    <source>
        <dbReference type="EMBL" id="PAV57957.1"/>
    </source>
</evidence>
<feature type="region of interest" description="Disordered" evidence="1">
    <location>
        <begin position="20"/>
        <end position="113"/>
    </location>
</feature>
<dbReference type="AlphaFoldDB" id="A0A2A2J8I5"/>
<evidence type="ECO:0000256" key="1">
    <source>
        <dbReference type="SAM" id="MobiDB-lite"/>
    </source>
</evidence>
<keyword evidence="3" id="KW-1185">Reference proteome</keyword>
<dbReference type="EMBL" id="LIAE01010609">
    <property type="protein sequence ID" value="PAV57957.1"/>
    <property type="molecule type" value="Genomic_DNA"/>
</dbReference>
<dbReference type="Proteomes" id="UP000218231">
    <property type="component" value="Unassembled WGS sequence"/>
</dbReference>
<proteinExistence type="predicted"/>
<feature type="compositionally biased region" description="Basic and acidic residues" evidence="1">
    <location>
        <begin position="24"/>
        <end position="37"/>
    </location>
</feature>
<comment type="caution">
    <text evidence="2">The sequence shown here is derived from an EMBL/GenBank/DDBJ whole genome shotgun (WGS) entry which is preliminary data.</text>
</comment>
<feature type="compositionally biased region" description="Polar residues" evidence="1">
    <location>
        <begin position="42"/>
        <end position="51"/>
    </location>
</feature>
<gene>
    <name evidence="2" type="ORF">WR25_04406</name>
</gene>
<accession>A0A2A2J8I5</accession>
<evidence type="ECO:0000313" key="3">
    <source>
        <dbReference type="Proteomes" id="UP000218231"/>
    </source>
</evidence>
<reference evidence="2 3" key="1">
    <citation type="journal article" date="2017" name="Curr. Biol.">
        <title>Genome architecture and evolution of a unichromosomal asexual nematode.</title>
        <authorList>
            <person name="Fradin H."/>
            <person name="Zegar C."/>
            <person name="Gutwein M."/>
            <person name="Lucas J."/>
            <person name="Kovtun M."/>
            <person name="Corcoran D."/>
            <person name="Baugh L.R."/>
            <person name="Kiontke K."/>
            <person name="Gunsalus K."/>
            <person name="Fitch D.H."/>
            <person name="Piano F."/>
        </authorList>
    </citation>
    <scope>NUCLEOTIDE SEQUENCE [LARGE SCALE GENOMIC DNA]</scope>
    <source>
        <strain evidence="2">PF1309</strain>
    </source>
</reference>